<dbReference type="EMBL" id="JBEDUW010000002">
    <property type="protein sequence ID" value="KAK9943210.1"/>
    <property type="molecule type" value="Genomic_DNA"/>
</dbReference>
<dbReference type="AlphaFoldDB" id="A0AAW1Y491"/>
<keyword evidence="2" id="KW-1185">Reference proteome</keyword>
<protein>
    <submittedName>
        <fullName evidence="1">Uncharacterized protein</fullName>
    </submittedName>
</protein>
<evidence type="ECO:0000313" key="2">
    <source>
        <dbReference type="Proteomes" id="UP001457282"/>
    </source>
</evidence>
<proteinExistence type="predicted"/>
<accession>A0AAW1Y491</accession>
<gene>
    <name evidence="1" type="ORF">M0R45_008826</name>
</gene>
<comment type="caution">
    <text evidence="1">The sequence shown here is derived from an EMBL/GenBank/DDBJ whole genome shotgun (WGS) entry which is preliminary data.</text>
</comment>
<evidence type="ECO:0000313" key="1">
    <source>
        <dbReference type="EMBL" id="KAK9943210.1"/>
    </source>
</evidence>
<dbReference type="Proteomes" id="UP001457282">
    <property type="component" value="Unassembled WGS sequence"/>
</dbReference>
<sequence>MKLRASLAPCSDPKAIASVVVEFVSCLGKGQRRGLWVIEIASPVREGVMATTTWFLGKARQGQRGLGTCGFGVTPLGRGARDRRGLVAGRAEQIGAERSCRRAAMAIDYEEHGFVVVEMA</sequence>
<name>A0AAW1Y491_RUBAR</name>
<reference evidence="1 2" key="1">
    <citation type="journal article" date="2023" name="G3 (Bethesda)">
        <title>A chromosome-length genome assembly and annotation of blackberry (Rubus argutus, cv. 'Hillquist').</title>
        <authorList>
            <person name="Bruna T."/>
            <person name="Aryal R."/>
            <person name="Dudchenko O."/>
            <person name="Sargent D.J."/>
            <person name="Mead D."/>
            <person name="Buti M."/>
            <person name="Cavallini A."/>
            <person name="Hytonen T."/>
            <person name="Andres J."/>
            <person name="Pham M."/>
            <person name="Weisz D."/>
            <person name="Mascagni F."/>
            <person name="Usai G."/>
            <person name="Natali L."/>
            <person name="Bassil N."/>
            <person name="Fernandez G.E."/>
            <person name="Lomsadze A."/>
            <person name="Armour M."/>
            <person name="Olukolu B."/>
            <person name="Poorten T."/>
            <person name="Britton C."/>
            <person name="Davik J."/>
            <person name="Ashrafi H."/>
            <person name="Aiden E.L."/>
            <person name="Borodovsky M."/>
            <person name="Worthington M."/>
        </authorList>
    </citation>
    <scope>NUCLEOTIDE SEQUENCE [LARGE SCALE GENOMIC DNA]</scope>
    <source>
        <strain evidence="1">PI 553951</strain>
    </source>
</reference>
<organism evidence="1 2">
    <name type="scientific">Rubus argutus</name>
    <name type="common">Southern blackberry</name>
    <dbReference type="NCBI Taxonomy" id="59490"/>
    <lineage>
        <taxon>Eukaryota</taxon>
        <taxon>Viridiplantae</taxon>
        <taxon>Streptophyta</taxon>
        <taxon>Embryophyta</taxon>
        <taxon>Tracheophyta</taxon>
        <taxon>Spermatophyta</taxon>
        <taxon>Magnoliopsida</taxon>
        <taxon>eudicotyledons</taxon>
        <taxon>Gunneridae</taxon>
        <taxon>Pentapetalae</taxon>
        <taxon>rosids</taxon>
        <taxon>fabids</taxon>
        <taxon>Rosales</taxon>
        <taxon>Rosaceae</taxon>
        <taxon>Rosoideae</taxon>
        <taxon>Rosoideae incertae sedis</taxon>
        <taxon>Rubus</taxon>
    </lineage>
</organism>